<dbReference type="InterPro" id="IPR032732">
    <property type="entry name" value="SPATA6_N"/>
</dbReference>
<name>A0ABM4BTI3_HYDVU</name>
<comment type="similarity">
    <text evidence="1">Belongs to the SPATA6 family.</text>
</comment>
<feature type="domain" description="Spermatogenesis-associated protein 6 N-terminal" evidence="4">
    <location>
        <begin position="10"/>
        <end position="152"/>
    </location>
</feature>
<dbReference type="Pfam" id="PF14909">
    <property type="entry name" value="SPATA6"/>
    <property type="match status" value="1"/>
</dbReference>
<proteinExistence type="inferred from homology"/>
<protein>
    <submittedName>
        <fullName evidence="6">Uncharacterized protein LOC100208096 isoform X3</fullName>
    </submittedName>
</protein>
<feature type="compositionally biased region" description="Polar residues" evidence="3">
    <location>
        <begin position="238"/>
        <end position="250"/>
    </location>
</feature>
<feature type="region of interest" description="Disordered" evidence="3">
    <location>
        <begin position="223"/>
        <end position="262"/>
    </location>
</feature>
<dbReference type="PANTHER" id="PTHR16435:SF6">
    <property type="entry name" value="IP09370P"/>
    <property type="match status" value="1"/>
</dbReference>
<dbReference type="InterPro" id="IPR042769">
    <property type="entry name" value="SPATA6_fam"/>
</dbReference>
<sequence length="394" mass="45161">MPRKAMKSIIEIDLHSITCPGTFLRQYEYVYLRIEMLGLEARTKSVPPTFPLFFREKLKFKKTFQDCTDPALVASLLKGDNVVIELIQQTDYISEGNVIAHCSSNTHDFLYPSIPPYYGSGREILLYKTSKFKPIRITGEPVKLEFSTKTIIKEVADSSLLSLTKDDAERVPSRINKTEKRTVKVKKCSLKRSHSYSDVNNDFVVGHIDGKVLSNRNFSTFIRPKTRRSSSPARALTRSASPKLTRSKSNGKLDKENSKSVESIPSRKLLRDYSLTPTVGSHYRSATAPQIYEPVYSPVKSLGYAFDDLNLYSNYRRRNLFSPNLNAALRSSTRIQRRIEDIIRKKDYSLDTDSDSDLTLDVLRETLREERKALNEAIKEADREAFYRSLNRTR</sequence>
<keyword evidence="2" id="KW-0597">Phosphoprotein</keyword>
<evidence type="ECO:0000259" key="4">
    <source>
        <dbReference type="Pfam" id="PF14909"/>
    </source>
</evidence>
<keyword evidence="5" id="KW-1185">Reference proteome</keyword>
<evidence type="ECO:0000256" key="3">
    <source>
        <dbReference type="SAM" id="MobiDB-lite"/>
    </source>
</evidence>
<evidence type="ECO:0000313" key="5">
    <source>
        <dbReference type="Proteomes" id="UP001652625"/>
    </source>
</evidence>
<dbReference type="PANTHER" id="PTHR16435">
    <property type="entry name" value="SPERMATOGENESIS-ASSOCIATED PROTEIN 6 SPATA6"/>
    <property type="match status" value="1"/>
</dbReference>
<dbReference type="RefSeq" id="XP_065652464.1">
    <property type="nucleotide sequence ID" value="XM_065796392.1"/>
</dbReference>
<dbReference type="GeneID" id="100208096"/>
<organism evidence="5 6">
    <name type="scientific">Hydra vulgaris</name>
    <name type="common">Hydra</name>
    <name type="synonym">Hydra attenuata</name>
    <dbReference type="NCBI Taxonomy" id="6087"/>
    <lineage>
        <taxon>Eukaryota</taxon>
        <taxon>Metazoa</taxon>
        <taxon>Cnidaria</taxon>
        <taxon>Hydrozoa</taxon>
        <taxon>Hydroidolina</taxon>
        <taxon>Anthoathecata</taxon>
        <taxon>Aplanulata</taxon>
        <taxon>Hydridae</taxon>
        <taxon>Hydra</taxon>
    </lineage>
</organism>
<dbReference type="Proteomes" id="UP001652625">
    <property type="component" value="Chromosome 04"/>
</dbReference>
<evidence type="ECO:0000256" key="1">
    <source>
        <dbReference type="ARBA" id="ARBA00006215"/>
    </source>
</evidence>
<gene>
    <name evidence="6" type="primary">LOC100208096</name>
</gene>
<evidence type="ECO:0000313" key="6">
    <source>
        <dbReference type="RefSeq" id="XP_065652464.1"/>
    </source>
</evidence>
<evidence type="ECO:0000256" key="2">
    <source>
        <dbReference type="ARBA" id="ARBA00022553"/>
    </source>
</evidence>
<accession>A0ABM4BTI3</accession>
<reference evidence="6" key="1">
    <citation type="submission" date="2025-08" db="UniProtKB">
        <authorList>
            <consortium name="RefSeq"/>
        </authorList>
    </citation>
    <scope>IDENTIFICATION</scope>
</reference>